<dbReference type="Pfam" id="PF05050">
    <property type="entry name" value="Methyltransf_21"/>
    <property type="match status" value="1"/>
</dbReference>
<name>A0A9X4XMZ8_9BRAD</name>
<comment type="caution">
    <text evidence="2">The sequence shown here is derived from an EMBL/GenBank/DDBJ whole genome shotgun (WGS) entry which is preliminary data.</text>
</comment>
<protein>
    <submittedName>
        <fullName evidence="2">FkbM family methyltransferase</fullName>
    </submittedName>
</protein>
<dbReference type="Proteomes" id="UP000438991">
    <property type="component" value="Unassembled WGS sequence"/>
</dbReference>
<evidence type="ECO:0000313" key="3">
    <source>
        <dbReference type="Proteomes" id="UP000438991"/>
    </source>
</evidence>
<dbReference type="PANTHER" id="PTHR34009">
    <property type="entry name" value="PROTEIN STAR"/>
    <property type="match status" value="1"/>
</dbReference>
<sequence>MLRSLFSPAVFRSDVAESGIISDYFSDRTGLFVEVGAFEPVALSQTFALEQAGWTGILIEPVPAHAAALRAQRRARVFECACVSPAQDGQMLTMVVRGGTSSLCPTSTSDAEKQIVVRGLTLDRILAEAGIGEIDFLSIDVEGFEIEVLKGLSLDRVRPHLILLEDFADDDSRHRYMVAEGYKRVRRTGNNSWYVDRATPFPVSLFGRWQLLRKYRLSMPVRRIKRILRRASVGRG</sequence>
<dbReference type="GO" id="GO:0005737">
    <property type="term" value="C:cytoplasm"/>
    <property type="evidence" value="ECO:0007669"/>
    <property type="project" value="GOC"/>
</dbReference>
<proteinExistence type="predicted"/>
<dbReference type="InterPro" id="IPR029063">
    <property type="entry name" value="SAM-dependent_MTases_sf"/>
</dbReference>
<gene>
    <name evidence="2" type="ORF">GJ689_09850</name>
</gene>
<dbReference type="InterPro" id="IPR053202">
    <property type="entry name" value="EGF_Rcpt_Signaling_Reg"/>
</dbReference>
<evidence type="ECO:0000259" key="1">
    <source>
        <dbReference type="Pfam" id="PF05050"/>
    </source>
</evidence>
<reference evidence="2 3" key="1">
    <citation type="submission" date="2019-11" db="EMBL/GenBank/DDBJ databases">
        <title>Whole-genome sequence of Rhodoplanes serenus DSM 18633, type strain.</title>
        <authorList>
            <person name="Kyndt J.A."/>
            <person name="Meyer T.E."/>
        </authorList>
    </citation>
    <scope>NUCLEOTIDE SEQUENCE [LARGE SCALE GENOMIC DNA]</scope>
    <source>
        <strain evidence="2 3">DSM 18633</strain>
    </source>
</reference>
<dbReference type="GO" id="GO:0032259">
    <property type="term" value="P:methylation"/>
    <property type="evidence" value="ECO:0007669"/>
    <property type="project" value="UniProtKB-KW"/>
</dbReference>
<dbReference type="SUPFAM" id="SSF53335">
    <property type="entry name" value="S-adenosyl-L-methionine-dependent methyltransferases"/>
    <property type="match status" value="1"/>
</dbReference>
<accession>A0A9X4XMZ8</accession>
<dbReference type="Gene3D" id="3.40.50.150">
    <property type="entry name" value="Vaccinia Virus protein VP39"/>
    <property type="match status" value="1"/>
</dbReference>
<dbReference type="RefSeq" id="WP_155479467.1">
    <property type="nucleotide sequence ID" value="NZ_WNKV01000006.1"/>
</dbReference>
<dbReference type="AlphaFoldDB" id="A0A9X4XMZ8"/>
<keyword evidence="2" id="KW-0808">Transferase</keyword>
<feature type="domain" description="Methyltransferase FkbM" evidence="1">
    <location>
        <begin position="35"/>
        <end position="167"/>
    </location>
</feature>
<organism evidence="2 3">
    <name type="scientific">Rhodoplanes serenus</name>
    <dbReference type="NCBI Taxonomy" id="200615"/>
    <lineage>
        <taxon>Bacteria</taxon>
        <taxon>Pseudomonadati</taxon>
        <taxon>Pseudomonadota</taxon>
        <taxon>Alphaproteobacteria</taxon>
        <taxon>Hyphomicrobiales</taxon>
        <taxon>Nitrobacteraceae</taxon>
        <taxon>Rhodoplanes</taxon>
    </lineage>
</organism>
<dbReference type="GO" id="GO:0016197">
    <property type="term" value="P:endosomal transport"/>
    <property type="evidence" value="ECO:0007669"/>
    <property type="project" value="TreeGrafter"/>
</dbReference>
<dbReference type="PANTHER" id="PTHR34009:SF2">
    <property type="entry name" value="PROTEIN STAR"/>
    <property type="match status" value="1"/>
</dbReference>
<dbReference type="NCBIfam" id="TIGR01444">
    <property type="entry name" value="fkbM_fam"/>
    <property type="match status" value="1"/>
</dbReference>
<dbReference type="EMBL" id="WNKV01000006">
    <property type="protein sequence ID" value="MTW16514.1"/>
    <property type="molecule type" value="Genomic_DNA"/>
</dbReference>
<dbReference type="GO" id="GO:0006888">
    <property type="term" value="P:endoplasmic reticulum to Golgi vesicle-mediated transport"/>
    <property type="evidence" value="ECO:0007669"/>
    <property type="project" value="TreeGrafter"/>
</dbReference>
<keyword evidence="2" id="KW-0489">Methyltransferase</keyword>
<evidence type="ECO:0000313" key="2">
    <source>
        <dbReference type="EMBL" id="MTW16514.1"/>
    </source>
</evidence>
<dbReference type="GO" id="GO:0005886">
    <property type="term" value="C:plasma membrane"/>
    <property type="evidence" value="ECO:0007669"/>
    <property type="project" value="TreeGrafter"/>
</dbReference>
<dbReference type="GO" id="GO:0008168">
    <property type="term" value="F:methyltransferase activity"/>
    <property type="evidence" value="ECO:0007669"/>
    <property type="project" value="UniProtKB-KW"/>
</dbReference>
<dbReference type="InterPro" id="IPR006342">
    <property type="entry name" value="FkbM_mtfrase"/>
</dbReference>